<dbReference type="GO" id="GO:0009263">
    <property type="term" value="P:deoxyribonucleotide biosynthetic process"/>
    <property type="evidence" value="ECO:0007669"/>
    <property type="project" value="UniProtKB-KW"/>
</dbReference>
<feature type="binding site" evidence="4">
    <location>
        <position position="120"/>
    </location>
    <ligand>
        <name>Fe cation</name>
        <dbReference type="ChEBI" id="CHEBI:24875"/>
        <label>1</label>
    </ligand>
</feature>
<organism evidence="5 6">
    <name type="scientific">Desulfuromusa kysingii</name>
    <dbReference type="NCBI Taxonomy" id="37625"/>
    <lineage>
        <taxon>Bacteria</taxon>
        <taxon>Pseudomonadati</taxon>
        <taxon>Thermodesulfobacteriota</taxon>
        <taxon>Desulfuromonadia</taxon>
        <taxon>Desulfuromonadales</taxon>
        <taxon>Geopsychrobacteraceae</taxon>
        <taxon>Desulfuromusa</taxon>
    </lineage>
</organism>
<evidence type="ECO:0000256" key="2">
    <source>
        <dbReference type="PIRNR" id="PIRNR000355"/>
    </source>
</evidence>
<dbReference type="PIRSF" id="PIRSF000355">
    <property type="entry name" value="NrdB"/>
    <property type="match status" value="1"/>
</dbReference>
<dbReference type="OrthoDB" id="9766544at2"/>
<dbReference type="CDD" id="cd01049">
    <property type="entry name" value="RNRR2"/>
    <property type="match status" value="1"/>
</dbReference>
<dbReference type="RefSeq" id="WP_092344274.1">
    <property type="nucleotide sequence ID" value="NZ_FNQN01000001.1"/>
</dbReference>
<dbReference type="Pfam" id="PF00268">
    <property type="entry name" value="Ribonuc_red_sm"/>
    <property type="match status" value="1"/>
</dbReference>
<accession>A0A1H3W1M1</accession>
<dbReference type="Proteomes" id="UP000199409">
    <property type="component" value="Unassembled WGS sequence"/>
</dbReference>
<dbReference type="GO" id="GO:0004748">
    <property type="term" value="F:ribonucleoside-diphosphate reductase activity, thioredoxin disulfide as acceptor"/>
    <property type="evidence" value="ECO:0007669"/>
    <property type="project" value="UniProtKB-EC"/>
</dbReference>
<protein>
    <recommendedName>
        <fullName evidence="2">Ribonucleoside-diphosphate reductase subunit beta</fullName>
        <ecNumber evidence="2">1.17.4.1</ecNumber>
    </recommendedName>
</protein>
<keyword evidence="2" id="KW-0215">Deoxyribonucleotide synthesis</keyword>
<reference evidence="5 6" key="1">
    <citation type="submission" date="2016-10" db="EMBL/GenBank/DDBJ databases">
        <authorList>
            <person name="de Groot N.N."/>
        </authorList>
    </citation>
    <scope>NUCLEOTIDE SEQUENCE [LARGE SCALE GENOMIC DNA]</scope>
    <source>
        <strain evidence="5 6">DSM 7343</strain>
    </source>
</reference>
<dbReference type="PROSITE" id="PS00368">
    <property type="entry name" value="RIBORED_SMALL"/>
    <property type="match status" value="1"/>
</dbReference>
<evidence type="ECO:0000256" key="1">
    <source>
        <dbReference type="ARBA" id="ARBA00009303"/>
    </source>
</evidence>
<keyword evidence="2" id="KW-0560">Oxidoreductase</keyword>
<comment type="catalytic activity">
    <reaction evidence="2">
        <text>a 2'-deoxyribonucleoside 5'-diphosphate + [thioredoxin]-disulfide + H2O = a ribonucleoside 5'-diphosphate + [thioredoxin]-dithiol</text>
        <dbReference type="Rhea" id="RHEA:23252"/>
        <dbReference type="Rhea" id="RHEA-COMP:10698"/>
        <dbReference type="Rhea" id="RHEA-COMP:10700"/>
        <dbReference type="ChEBI" id="CHEBI:15377"/>
        <dbReference type="ChEBI" id="CHEBI:29950"/>
        <dbReference type="ChEBI" id="CHEBI:50058"/>
        <dbReference type="ChEBI" id="CHEBI:57930"/>
        <dbReference type="ChEBI" id="CHEBI:73316"/>
        <dbReference type="EC" id="1.17.4.1"/>
    </reaction>
</comment>
<dbReference type="InterPro" id="IPR000358">
    <property type="entry name" value="RNR_small_fam"/>
</dbReference>
<evidence type="ECO:0000256" key="4">
    <source>
        <dbReference type="PIRSR" id="PIRSR000355-2"/>
    </source>
</evidence>
<feature type="binding site" evidence="4">
    <location>
        <position position="184"/>
    </location>
    <ligand>
        <name>Fe cation</name>
        <dbReference type="ChEBI" id="CHEBI:24875"/>
        <label>2</label>
    </ligand>
</feature>
<dbReference type="EC" id="1.17.4.1" evidence="2"/>
<sequence>MEPKRLFNPEGDDSLESRRIIGGNSTNIFNLNNVRYQWANKLYRNMMANFWIPEKTDLSSDIEPYKHLTVEERQAYDGILSFLIFLDSIQTNNLSNINDYITAPEVNLLLAIQQYQEAIHSQSYQYVVESIIPTDRRNSIYDKWRTDKVLFERNKYIAQIYQDFIDDPAEKKFAKVLIANYLLEGLYFYNGFNFFYNLASRNLMLGTSEIIRYINRDELTHCVMFEFIVREIRELEADYFSVAEVEEMFRFAVDQEISWTNHIIGDGILGVSEATTEMYTKWLANERWNKLGFGGKLYEGFDKNPYKHLEKLADTEGEGDVKSNFFESTVSAYNQSSVLDGWDDF</sequence>
<comment type="cofactor">
    <cofactor evidence="2 4">
        <name>Fe cation</name>
        <dbReference type="ChEBI" id="CHEBI:24875"/>
    </cofactor>
    <text evidence="2 4">Binds 2 iron ions per subunit.</text>
</comment>
<feature type="binding site" evidence="4">
    <location>
        <position position="117"/>
    </location>
    <ligand>
        <name>Fe cation</name>
        <dbReference type="ChEBI" id="CHEBI:24875"/>
        <label>2</label>
    </ligand>
</feature>
<dbReference type="InterPro" id="IPR030475">
    <property type="entry name" value="RNR_small_AS"/>
</dbReference>
<gene>
    <name evidence="5" type="ORF">SAMN05660420_00420</name>
</gene>
<dbReference type="AlphaFoldDB" id="A0A1H3W1M1"/>
<feature type="active site" evidence="3">
    <location>
        <position position="124"/>
    </location>
</feature>
<proteinExistence type="inferred from homology"/>
<comment type="function">
    <text evidence="2">Provides the precursors necessary for DNA synthesis. Catalyzes the biosynthesis of deoxyribonucleotides from the corresponding ribonucleotides.</text>
</comment>
<comment type="similarity">
    <text evidence="1 2">Belongs to the ribonucleoside diphosphate reductase small chain family.</text>
</comment>
<dbReference type="STRING" id="37625.SAMN05660420_00420"/>
<feature type="binding site" evidence="4">
    <location>
        <position position="221"/>
    </location>
    <ligand>
        <name>Fe cation</name>
        <dbReference type="ChEBI" id="CHEBI:24875"/>
        <label>2</label>
    </ligand>
</feature>
<dbReference type="EMBL" id="FNQN01000001">
    <property type="protein sequence ID" value="SDZ80929.1"/>
    <property type="molecule type" value="Genomic_DNA"/>
</dbReference>
<dbReference type="PANTHER" id="PTHR23409">
    <property type="entry name" value="RIBONUCLEOSIDE-DIPHOSPHATE REDUCTASE SMALL CHAIN"/>
    <property type="match status" value="1"/>
</dbReference>
<dbReference type="SUPFAM" id="SSF47240">
    <property type="entry name" value="Ferritin-like"/>
    <property type="match status" value="1"/>
</dbReference>
<dbReference type="UniPathway" id="UPA00326"/>
<evidence type="ECO:0000313" key="5">
    <source>
        <dbReference type="EMBL" id="SDZ80929.1"/>
    </source>
</evidence>
<evidence type="ECO:0000313" key="6">
    <source>
        <dbReference type="Proteomes" id="UP000199409"/>
    </source>
</evidence>
<keyword evidence="2 4" id="KW-0408">Iron</keyword>
<name>A0A1H3W1M1_9BACT</name>
<feature type="binding site" evidence="4">
    <location>
        <position position="87"/>
    </location>
    <ligand>
        <name>Fe cation</name>
        <dbReference type="ChEBI" id="CHEBI:24875"/>
        <label>1</label>
    </ligand>
</feature>
<keyword evidence="2 4" id="KW-0479">Metal-binding</keyword>
<feature type="binding site" evidence="4">
    <location>
        <position position="218"/>
    </location>
    <ligand>
        <name>Fe cation</name>
        <dbReference type="ChEBI" id="CHEBI:24875"/>
        <label>2</label>
    </ligand>
</feature>
<dbReference type="PANTHER" id="PTHR23409:SF18">
    <property type="entry name" value="RIBONUCLEOSIDE-DIPHOSPHATE REDUCTASE SUBUNIT M2"/>
    <property type="match status" value="1"/>
</dbReference>
<dbReference type="Gene3D" id="1.10.620.20">
    <property type="entry name" value="Ribonucleotide Reductase, subunit A"/>
    <property type="match status" value="1"/>
</dbReference>
<evidence type="ECO:0000256" key="3">
    <source>
        <dbReference type="PIRSR" id="PIRSR000355-1"/>
    </source>
</evidence>
<dbReference type="NCBIfam" id="NF007184">
    <property type="entry name" value="PRK09614.1-3"/>
    <property type="match status" value="1"/>
</dbReference>
<dbReference type="InterPro" id="IPR009078">
    <property type="entry name" value="Ferritin-like_SF"/>
</dbReference>
<keyword evidence="6" id="KW-1185">Reference proteome</keyword>
<feature type="binding site" evidence="4">
    <location>
        <position position="117"/>
    </location>
    <ligand>
        <name>Fe cation</name>
        <dbReference type="ChEBI" id="CHEBI:24875"/>
        <label>1</label>
    </ligand>
</feature>
<dbReference type="InterPro" id="IPR012348">
    <property type="entry name" value="RNR-like"/>
</dbReference>
<dbReference type="GO" id="GO:0046872">
    <property type="term" value="F:metal ion binding"/>
    <property type="evidence" value="ECO:0007669"/>
    <property type="project" value="UniProtKB-KW"/>
</dbReference>
<dbReference type="InterPro" id="IPR033909">
    <property type="entry name" value="RNR_small"/>
</dbReference>